<dbReference type="EMBL" id="CP027169">
    <property type="protein sequence ID" value="AVK05302.1"/>
    <property type="molecule type" value="Genomic_DNA"/>
</dbReference>
<dbReference type="Pfam" id="PF13378">
    <property type="entry name" value="MR_MLE_C"/>
    <property type="match status" value="1"/>
</dbReference>
<dbReference type="InterPro" id="IPR013342">
    <property type="entry name" value="Mandelate_racemase_C"/>
</dbReference>
<evidence type="ECO:0000256" key="3">
    <source>
        <dbReference type="ARBA" id="ARBA00008031"/>
    </source>
</evidence>
<dbReference type="InterPro" id="IPR013341">
    <property type="entry name" value="Mandelate_racemase_N_dom"/>
</dbReference>
<reference evidence="9 10" key="1">
    <citation type="submission" date="2018-02" db="EMBL/GenBank/DDBJ databases">
        <title>FDA/CDC Antimicrobial Resistant Isolate Bank Genome Sequencing.</title>
        <authorList>
            <person name="Benahmed F.H."/>
            <person name="Lutgring J.D."/>
            <person name="Yoo B."/>
            <person name="Machado M."/>
            <person name="Brown A."/>
            <person name="McAllister G."/>
            <person name="Perry A."/>
            <person name="Halpin A.L."/>
            <person name="Vavikolanu K."/>
            <person name="Ott S."/>
            <person name="Zhao X."/>
            <person name="Tallon L.J."/>
            <person name="Sadzewicz L."/>
            <person name="Aluvathingal J."/>
            <person name="Nadendla S."/>
            <person name="Voskania-kordi A."/>
            <person name="Simonyan V."/>
            <person name="Patel J."/>
            <person name="Shawar R.M."/>
        </authorList>
    </citation>
    <scope>NUCLEOTIDE SEQUENCE [LARGE SCALE GENOMIC DNA]</scope>
    <source>
        <strain evidence="9 10">AR_0356</strain>
    </source>
</reference>
<dbReference type="Gene3D" id="3.20.20.120">
    <property type="entry name" value="Enolase-like C-terminal domain"/>
    <property type="match status" value="1"/>
</dbReference>
<gene>
    <name evidence="9" type="primary">catB</name>
    <name evidence="9" type="ORF">CSB93_4015</name>
</gene>
<comment type="similarity">
    <text evidence="3">Belongs to the mandelate racemase/muconate lactonizing enzyme family.</text>
</comment>
<name>A0A2R3ITQ2_9PSED</name>
<dbReference type="Proteomes" id="UP000238390">
    <property type="component" value="Chromosome"/>
</dbReference>
<dbReference type="InterPro" id="IPR029017">
    <property type="entry name" value="Enolase-like_N"/>
</dbReference>
<dbReference type="SUPFAM" id="SSF51604">
    <property type="entry name" value="Enolase C-terminal domain-like"/>
    <property type="match status" value="1"/>
</dbReference>
<dbReference type="PANTHER" id="PTHR48073:SF2">
    <property type="entry name" value="O-SUCCINYLBENZOATE SYNTHASE"/>
    <property type="match status" value="1"/>
</dbReference>
<sequence>MSQAVIQSLESIIVDLPTIRPHKLAMHTMNRQTLVILRLRCSDGIEGLGEATTIGGLAYGNESPESIKSNLDAHFAPLLLGQPADNVNAAMQRLDRHIRGNTFARSAVETALLDAHGKRLGLPVSELLGGRLHDSLEVAWTLASGDTDRDIEEAERMLDLRRHRHFKLKIGAGEVDADVAHAIAIKRALGERASVRVDVNQAWDEGVAQRACAVLGDNGIALIEQPIARHNRVGLARLSRLGGAPIMADEAIESVEDAFHLAREGAAPVFALKIAKNGGPRAVLRCAAIAEAAGVGLYGGTMLEGGIGTLAAAHAFVTLDRLAWHSELFGPLLLTEDILAEAPRYQDFHLHVPRAPGLGLALDEERLARFRRR</sequence>
<dbReference type="SFLD" id="SFLDF00009">
    <property type="entry name" value="o-succinylbenzoate_synthase"/>
    <property type="match status" value="1"/>
</dbReference>
<dbReference type="GO" id="GO:0006518">
    <property type="term" value="P:peptide metabolic process"/>
    <property type="evidence" value="ECO:0007669"/>
    <property type="project" value="UniProtKB-ARBA"/>
</dbReference>
<dbReference type="SUPFAM" id="SSF54826">
    <property type="entry name" value="Enolase N-terminal domain-like"/>
    <property type="match status" value="1"/>
</dbReference>
<keyword evidence="4" id="KW-0479">Metal-binding</keyword>
<keyword evidence="7 9" id="KW-0413">Isomerase</keyword>
<dbReference type="InterPro" id="IPR036849">
    <property type="entry name" value="Enolase-like_C_sf"/>
</dbReference>
<dbReference type="GO" id="GO:0030145">
    <property type="term" value="F:manganese ion binding"/>
    <property type="evidence" value="ECO:0007669"/>
    <property type="project" value="InterPro"/>
</dbReference>
<dbReference type="GO" id="GO:0018849">
    <property type="term" value="F:muconate cycloisomerase activity"/>
    <property type="evidence" value="ECO:0007669"/>
    <property type="project" value="UniProtKB-EC"/>
</dbReference>
<dbReference type="NCBIfam" id="TIGR02534">
    <property type="entry name" value="mucon_cyclo"/>
    <property type="match status" value="1"/>
</dbReference>
<keyword evidence="5" id="KW-0058">Aromatic hydrocarbons catabolism</keyword>
<dbReference type="Gene3D" id="3.30.390.10">
    <property type="entry name" value="Enolase-like, N-terminal domain"/>
    <property type="match status" value="1"/>
</dbReference>
<evidence type="ECO:0000313" key="9">
    <source>
        <dbReference type="EMBL" id="AVK05302.1"/>
    </source>
</evidence>
<accession>A0A2R3ITQ2</accession>
<dbReference type="InterPro" id="IPR013370">
    <property type="entry name" value="Chloromuconate_cycloisomerase"/>
</dbReference>
<feature type="active site" description="Proton acceptor" evidence="8">
    <location>
        <position position="169"/>
    </location>
</feature>
<evidence type="ECO:0000256" key="6">
    <source>
        <dbReference type="ARBA" id="ARBA00023211"/>
    </source>
</evidence>
<dbReference type="GO" id="GO:0018850">
    <property type="term" value="F:chloromuconate cycloisomerase activity"/>
    <property type="evidence" value="ECO:0007669"/>
    <property type="project" value="InterPro"/>
</dbReference>
<protein>
    <submittedName>
        <fullName evidence="9">Muconate cycloisomerase</fullName>
        <ecNumber evidence="9">5.5.1.1</ecNumber>
    </submittedName>
</protein>
<evidence type="ECO:0000313" key="10">
    <source>
        <dbReference type="Proteomes" id="UP000238390"/>
    </source>
</evidence>
<comment type="pathway">
    <text evidence="2">Aromatic compound metabolism.</text>
</comment>
<keyword evidence="10" id="KW-1185">Reference proteome</keyword>
<dbReference type="SFLD" id="SFLDG01258">
    <property type="entry name" value="(chloro)muconate_cycloisomeras"/>
    <property type="match status" value="1"/>
</dbReference>
<evidence type="ECO:0000256" key="5">
    <source>
        <dbReference type="ARBA" id="ARBA00022797"/>
    </source>
</evidence>
<proteinExistence type="inferred from homology"/>
<dbReference type="RefSeq" id="WP_034080421.1">
    <property type="nucleotide sequence ID" value="NZ_CP027169.1"/>
</dbReference>
<dbReference type="PROSITE" id="PS00908">
    <property type="entry name" value="MR_MLE_1"/>
    <property type="match status" value="1"/>
</dbReference>
<comment type="cofactor">
    <cofactor evidence="1">
        <name>Mn(2+)</name>
        <dbReference type="ChEBI" id="CHEBI:29035"/>
    </cofactor>
</comment>
<dbReference type="Pfam" id="PF02746">
    <property type="entry name" value="MR_MLE_N"/>
    <property type="match status" value="1"/>
</dbReference>
<evidence type="ECO:0000256" key="1">
    <source>
        <dbReference type="ARBA" id="ARBA00001936"/>
    </source>
</evidence>
<dbReference type="SMART" id="SM00922">
    <property type="entry name" value="MR_MLE"/>
    <property type="match status" value="1"/>
</dbReference>
<dbReference type="CDD" id="cd03318">
    <property type="entry name" value="MLE"/>
    <property type="match status" value="1"/>
</dbReference>
<dbReference type="InterPro" id="IPR029065">
    <property type="entry name" value="Enolase_C-like"/>
</dbReference>
<dbReference type="InterPro" id="IPR018110">
    <property type="entry name" value="Mandel_Rmase/mucon_lact_enz_CS"/>
</dbReference>
<evidence type="ECO:0000256" key="2">
    <source>
        <dbReference type="ARBA" id="ARBA00005211"/>
    </source>
</evidence>
<evidence type="ECO:0000256" key="8">
    <source>
        <dbReference type="PIRSR" id="PIRSR613370-1"/>
    </source>
</evidence>
<dbReference type="GO" id="GO:0009063">
    <property type="term" value="P:amino acid catabolic process"/>
    <property type="evidence" value="ECO:0007669"/>
    <property type="project" value="InterPro"/>
</dbReference>
<organism evidence="9 10">
    <name type="scientific">Pseudomonas paraeruginosa</name>
    <dbReference type="NCBI Taxonomy" id="2994495"/>
    <lineage>
        <taxon>Bacteria</taxon>
        <taxon>Pseudomonadati</taxon>
        <taxon>Pseudomonadota</taxon>
        <taxon>Gammaproteobacteria</taxon>
        <taxon>Pseudomonadales</taxon>
        <taxon>Pseudomonadaceae</taxon>
        <taxon>Pseudomonas</taxon>
    </lineage>
</organism>
<dbReference type="AlphaFoldDB" id="A0A2R3ITQ2"/>
<dbReference type="EC" id="5.5.1.1" evidence="9"/>
<dbReference type="SFLD" id="SFLDG00180">
    <property type="entry name" value="muconate_cycloisomerase"/>
    <property type="match status" value="1"/>
</dbReference>
<dbReference type="SFLD" id="SFLDS00001">
    <property type="entry name" value="Enolase"/>
    <property type="match status" value="1"/>
</dbReference>
<dbReference type="PANTHER" id="PTHR48073">
    <property type="entry name" value="O-SUCCINYLBENZOATE SYNTHASE-RELATED"/>
    <property type="match status" value="1"/>
</dbReference>
<keyword evidence="6" id="KW-0464">Manganese</keyword>
<dbReference type="PROSITE" id="PS00909">
    <property type="entry name" value="MR_MLE_2"/>
    <property type="match status" value="1"/>
</dbReference>
<evidence type="ECO:0000256" key="4">
    <source>
        <dbReference type="ARBA" id="ARBA00022723"/>
    </source>
</evidence>
<evidence type="ECO:0000256" key="7">
    <source>
        <dbReference type="ARBA" id="ARBA00023235"/>
    </source>
</evidence>
<dbReference type="GO" id="GO:0016854">
    <property type="term" value="F:racemase and epimerase activity"/>
    <property type="evidence" value="ECO:0007669"/>
    <property type="project" value="UniProtKB-ARBA"/>
</dbReference>
<feature type="active site" description="Proton donor" evidence="8">
    <location>
        <position position="327"/>
    </location>
</feature>